<evidence type="ECO:0000256" key="8">
    <source>
        <dbReference type="ARBA" id="ARBA00023242"/>
    </source>
</evidence>
<evidence type="ECO:0000313" key="13">
    <source>
        <dbReference type="Proteomes" id="UP000799118"/>
    </source>
</evidence>
<proteinExistence type="inferred from homology"/>
<dbReference type="GO" id="GO:0005634">
    <property type="term" value="C:nucleus"/>
    <property type="evidence" value="ECO:0007669"/>
    <property type="project" value="UniProtKB-SubCell"/>
</dbReference>
<feature type="region of interest" description="Disordered" evidence="10">
    <location>
        <begin position="1"/>
        <end position="89"/>
    </location>
</feature>
<evidence type="ECO:0000256" key="6">
    <source>
        <dbReference type="ARBA" id="ARBA00022801"/>
    </source>
</evidence>
<evidence type="ECO:0000256" key="2">
    <source>
        <dbReference type="ARBA" id="ARBA00010489"/>
    </source>
</evidence>
<dbReference type="EMBL" id="ML769591">
    <property type="protein sequence ID" value="KAE9392636.1"/>
    <property type="molecule type" value="Genomic_DNA"/>
</dbReference>
<feature type="compositionally biased region" description="Basic residues" evidence="10">
    <location>
        <begin position="40"/>
        <end position="49"/>
    </location>
</feature>
<evidence type="ECO:0000256" key="9">
    <source>
        <dbReference type="ARBA" id="ARBA00025599"/>
    </source>
</evidence>
<keyword evidence="6" id="KW-0378">Hydrolase</keyword>
<dbReference type="InterPro" id="IPR047021">
    <property type="entry name" value="REXO1/3/4-like"/>
</dbReference>
<dbReference type="Pfam" id="PF00929">
    <property type="entry name" value="RNase_T"/>
    <property type="match status" value="1"/>
</dbReference>
<dbReference type="OrthoDB" id="8191639at2759"/>
<comment type="similarity">
    <text evidence="2">Belongs to the REXO4 family.</text>
</comment>
<dbReference type="GO" id="GO:0000027">
    <property type="term" value="P:ribosomal large subunit assembly"/>
    <property type="evidence" value="ECO:0007669"/>
    <property type="project" value="TreeGrafter"/>
</dbReference>
<keyword evidence="5" id="KW-0540">Nuclease</keyword>
<evidence type="ECO:0000256" key="7">
    <source>
        <dbReference type="ARBA" id="ARBA00022839"/>
    </source>
</evidence>
<organism evidence="12 13">
    <name type="scientific">Gymnopus androsaceus JB14</name>
    <dbReference type="NCBI Taxonomy" id="1447944"/>
    <lineage>
        <taxon>Eukaryota</taxon>
        <taxon>Fungi</taxon>
        <taxon>Dikarya</taxon>
        <taxon>Basidiomycota</taxon>
        <taxon>Agaricomycotina</taxon>
        <taxon>Agaricomycetes</taxon>
        <taxon>Agaricomycetidae</taxon>
        <taxon>Agaricales</taxon>
        <taxon>Marasmiineae</taxon>
        <taxon>Omphalotaceae</taxon>
        <taxon>Gymnopus</taxon>
    </lineage>
</organism>
<evidence type="ECO:0000259" key="11">
    <source>
        <dbReference type="SMART" id="SM00479"/>
    </source>
</evidence>
<feature type="compositionally biased region" description="Polar residues" evidence="10">
    <location>
        <begin position="403"/>
        <end position="413"/>
    </location>
</feature>
<name>A0A6A4H4D5_9AGAR</name>
<keyword evidence="7" id="KW-0269">Exonuclease</keyword>
<dbReference type="GO" id="GO:0006364">
    <property type="term" value="P:rRNA processing"/>
    <property type="evidence" value="ECO:0007669"/>
    <property type="project" value="UniProtKB-KW"/>
</dbReference>
<dbReference type="InterPro" id="IPR037431">
    <property type="entry name" value="REX4_DEDDh_dom"/>
</dbReference>
<protein>
    <recommendedName>
        <fullName evidence="3">RNA exonuclease 4</fullName>
    </recommendedName>
</protein>
<dbReference type="GO" id="GO:0008408">
    <property type="term" value="F:3'-5' exonuclease activity"/>
    <property type="evidence" value="ECO:0007669"/>
    <property type="project" value="InterPro"/>
</dbReference>
<dbReference type="Proteomes" id="UP000799118">
    <property type="component" value="Unassembled WGS sequence"/>
</dbReference>
<dbReference type="CDD" id="cd06144">
    <property type="entry name" value="REX4_like"/>
    <property type="match status" value="1"/>
</dbReference>
<dbReference type="PANTHER" id="PTHR12801:SF45">
    <property type="entry name" value="RNA EXONUCLEASE 4"/>
    <property type="match status" value="1"/>
</dbReference>
<comment type="function">
    <text evidence="9">Exoribonuclease involved in ribosome biosynthesis. Involved in the processing of ITS1, the internal transcribed spacer localized between the 18S and 5.8S rRNAs.</text>
</comment>
<comment type="subcellular location">
    <subcellularLocation>
        <location evidence="1">Nucleus</location>
    </subcellularLocation>
</comment>
<dbReference type="SUPFAM" id="SSF53098">
    <property type="entry name" value="Ribonuclease H-like"/>
    <property type="match status" value="1"/>
</dbReference>
<dbReference type="AlphaFoldDB" id="A0A6A4H4D5"/>
<keyword evidence="13" id="KW-1185">Reference proteome</keyword>
<feature type="compositionally biased region" description="Basic and acidic residues" evidence="10">
    <location>
        <begin position="75"/>
        <end position="85"/>
    </location>
</feature>
<feature type="compositionally biased region" description="Acidic residues" evidence="10">
    <location>
        <begin position="345"/>
        <end position="354"/>
    </location>
</feature>
<dbReference type="GO" id="GO:0003676">
    <property type="term" value="F:nucleic acid binding"/>
    <property type="evidence" value="ECO:0007669"/>
    <property type="project" value="InterPro"/>
</dbReference>
<dbReference type="InterPro" id="IPR012337">
    <property type="entry name" value="RNaseH-like_sf"/>
</dbReference>
<dbReference type="Gene3D" id="3.30.420.10">
    <property type="entry name" value="Ribonuclease H-like superfamily/Ribonuclease H"/>
    <property type="match status" value="1"/>
</dbReference>
<keyword evidence="4" id="KW-0698">rRNA processing</keyword>
<dbReference type="InterPro" id="IPR036397">
    <property type="entry name" value="RNaseH_sf"/>
</dbReference>
<feature type="compositionally biased region" description="Acidic residues" evidence="10">
    <location>
        <begin position="318"/>
        <end position="332"/>
    </location>
</feature>
<evidence type="ECO:0000256" key="1">
    <source>
        <dbReference type="ARBA" id="ARBA00004123"/>
    </source>
</evidence>
<evidence type="ECO:0000256" key="10">
    <source>
        <dbReference type="SAM" id="MobiDB-lite"/>
    </source>
</evidence>
<evidence type="ECO:0000313" key="12">
    <source>
        <dbReference type="EMBL" id="KAE9392636.1"/>
    </source>
</evidence>
<dbReference type="InterPro" id="IPR013520">
    <property type="entry name" value="Ribonucl_H"/>
</dbReference>
<evidence type="ECO:0000256" key="4">
    <source>
        <dbReference type="ARBA" id="ARBA00022552"/>
    </source>
</evidence>
<evidence type="ECO:0000256" key="5">
    <source>
        <dbReference type="ARBA" id="ARBA00022722"/>
    </source>
</evidence>
<reference evidence="12" key="1">
    <citation type="journal article" date="2019" name="Environ. Microbiol.">
        <title>Fungal ecological strategies reflected in gene transcription - a case study of two litter decomposers.</title>
        <authorList>
            <person name="Barbi F."/>
            <person name="Kohler A."/>
            <person name="Barry K."/>
            <person name="Baskaran P."/>
            <person name="Daum C."/>
            <person name="Fauchery L."/>
            <person name="Ihrmark K."/>
            <person name="Kuo A."/>
            <person name="LaButti K."/>
            <person name="Lipzen A."/>
            <person name="Morin E."/>
            <person name="Grigoriev I.V."/>
            <person name="Henrissat B."/>
            <person name="Lindahl B."/>
            <person name="Martin F."/>
        </authorList>
    </citation>
    <scope>NUCLEOTIDE SEQUENCE</scope>
    <source>
        <strain evidence="12">JB14</strain>
    </source>
</reference>
<feature type="domain" description="Exonuclease" evidence="11">
    <location>
        <begin position="113"/>
        <end position="276"/>
    </location>
</feature>
<dbReference type="FunFam" id="3.30.420.10:FF:000007">
    <property type="entry name" value="Interferon-stimulated exonuclease gene 20"/>
    <property type="match status" value="1"/>
</dbReference>
<gene>
    <name evidence="12" type="ORF">BT96DRAFT_887853</name>
</gene>
<sequence length="463" mass="50790">MSKTSSNQKANANAKTSTSTIASSNWLALQKKLGVEERGRGKRERKRRKIEVAENPNSGTFIEESPAPSPVVRSSKAEQNDRKNGESLSSLRNMVLGKIDHEYHSTDLKQPGKYLSIDCEMVGVGIDGSESSLARVSLVNYYGVVVMDEYVVQRERVVDWRTRWSGIREGDVIKGKAKSFSEIQQQVAELIKDRILVGHAVHNDLKALLLSHPRPLIRDTQHLAGKHKVVRSKYISLRNLVSQELGVAIQDGEHSSLTDARATIAVFRLHRREWEKGSHSVNASAALLVTSKTKSMTMSTAPLLSKTKTTPKSRTHEDDAENEVEDGQEDEVFDNKGKRKRSDQDEGGSEDSDTETLSLMSLKPGSKSTSRGKGKSIGKAKDKSKVLLDPGTSGGGRKERKSTGISSGLSTIVTVRDPTGRKRGGGEAVRGQGRSSISFDSRQKQKTQTQWWKELGSGSSAKA</sequence>
<dbReference type="PANTHER" id="PTHR12801">
    <property type="entry name" value="RNA EXONUCLEASE REXO1 / RECO3 FAMILY MEMBER-RELATED"/>
    <property type="match status" value="1"/>
</dbReference>
<accession>A0A6A4H4D5</accession>
<keyword evidence="8" id="KW-0539">Nucleus</keyword>
<feature type="compositionally biased region" description="Polar residues" evidence="10">
    <location>
        <begin position="1"/>
        <end position="27"/>
    </location>
</feature>
<evidence type="ECO:0000256" key="3">
    <source>
        <dbReference type="ARBA" id="ARBA00016937"/>
    </source>
</evidence>
<feature type="region of interest" description="Disordered" evidence="10">
    <location>
        <begin position="294"/>
        <end position="463"/>
    </location>
</feature>
<dbReference type="SMART" id="SM00479">
    <property type="entry name" value="EXOIII"/>
    <property type="match status" value="1"/>
</dbReference>